<dbReference type="InterPro" id="IPR052050">
    <property type="entry name" value="SecEffector_AnkRepeat"/>
</dbReference>
<dbReference type="Proteomes" id="UP000688947">
    <property type="component" value="Unassembled WGS sequence"/>
</dbReference>
<sequence>MLEVDALPALNSAAWNHQWEVVLWLVDNCDLDMVKALFDRGLVEDPVIFLDSAASRGHGTLKWFNGLHSNRTEGCSYRAMHYADHKGHLDVVKWLHANRSEGCTTDAMDYAAANGHLEVVKWLHDRRTEECIQPAMDKAAKYGHLDVVKWMHLNRSDGCSPKTIDRVTGNDHLEVVKWLHLNRSERCTSLAIKQFIKGSASLDTAVYLFSEFPECRAFQLRRKTKISRPEVVEWLLGRVPSALEGKLEVESWNWYICDWLRHNKWRVVAQESKQIVWFSR</sequence>
<dbReference type="PANTHER" id="PTHR46586">
    <property type="entry name" value="ANKYRIN REPEAT-CONTAINING PROTEIN"/>
    <property type="match status" value="1"/>
</dbReference>
<name>A0A8T1TZA0_9STRA</name>
<dbReference type="Pfam" id="PF13637">
    <property type="entry name" value="Ank_4"/>
    <property type="match status" value="2"/>
</dbReference>
<evidence type="ECO:0008006" key="3">
    <source>
        <dbReference type="Google" id="ProtNLM"/>
    </source>
</evidence>
<dbReference type="VEuPathDB" id="FungiDB:PC110_g5386"/>
<accession>A0A8T1TZA0</accession>
<dbReference type="EMBL" id="JAENGZ010000968">
    <property type="protein sequence ID" value="KAG6951899.1"/>
    <property type="molecule type" value="Genomic_DNA"/>
</dbReference>
<organism evidence="1 2">
    <name type="scientific">Phytophthora cactorum</name>
    <dbReference type="NCBI Taxonomy" id="29920"/>
    <lineage>
        <taxon>Eukaryota</taxon>
        <taxon>Sar</taxon>
        <taxon>Stramenopiles</taxon>
        <taxon>Oomycota</taxon>
        <taxon>Peronosporomycetes</taxon>
        <taxon>Peronosporales</taxon>
        <taxon>Peronosporaceae</taxon>
        <taxon>Phytophthora</taxon>
    </lineage>
</organism>
<proteinExistence type="predicted"/>
<dbReference type="AlphaFoldDB" id="A0A8T1TZA0"/>
<evidence type="ECO:0000313" key="1">
    <source>
        <dbReference type="EMBL" id="KAG6951899.1"/>
    </source>
</evidence>
<gene>
    <name evidence="1" type="ORF">JG687_00013328</name>
</gene>
<dbReference type="InterPro" id="IPR002110">
    <property type="entry name" value="Ankyrin_rpt"/>
</dbReference>
<evidence type="ECO:0000313" key="2">
    <source>
        <dbReference type="Proteomes" id="UP000688947"/>
    </source>
</evidence>
<reference evidence="1" key="1">
    <citation type="submission" date="2021-01" db="EMBL/GenBank/DDBJ databases">
        <title>Phytophthora aleatoria, a newly-described species from Pinus radiata is distinct from Phytophthora cactorum isolates based on comparative genomics.</title>
        <authorList>
            <person name="Mcdougal R."/>
            <person name="Panda P."/>
            <person name="Williams N."/>
            <person name="Studholme D.J."/>
        </authorList>
    </citation>
    <scope>NUCLEOTIDE SEQUENCE</scope>
    <source>
        <strain evidence="1">NZFS 3830</strain>
    </source>
</reference>
<protein>
    <recommendedName>
        <fullName evidence="3">Ankyrin repeat-containing domain</fullName>
    </recommendedName>
</protein>
<comment type="caution">
    <text evidence="1">The sequence shown here is derived from an EMBL/GenBank/DDBJ whole genome shotgun (WGS) entry which is preliminary data.</text>
</comment>
<dbReference type="PANTHER" id="PTHR46586:SF3">
    <property type="entry name" value="ANKYRIN REPEAT-CONTAINING PROTEIN"/>
    <property type="match status" value="1"/>
</dbReference>
<dbReference type="OrthoDB" id="151517at2759"/>